<organism evidence="1 2">
    <name type="scientific">Citricoccus parietis</name>
    <dbReference type="NCBI Taxonomy" id="592307"/>
    <lineage>
        <taxon>Bacteria</taxon>
        <taxon>Bacillati</taxon>
        <taxon>Actinomycetota</taxon>
        <taxon>Actinomycetes</taxon>
        <taxon>Micrococcales</taxon>
        <taxon>Micrococcaceae</taxon>
        <taxon>Citricoccus</taxon>
    </lineage>
</organism>
<gene>
    <name evidence="1" type="ORF">ACFFX0_02740</name>
</gene>
<protein>
    <submittedName>
        <fullName evidence="1">Uncharacterized protein</fullName>
    </submittedName>
</protein>
<evidence type="ECO:0000313" key="2">
    <source>
        <dbReference type="Proteomes" id="UP001589575"/>
    </source>
</evidence>
<dbReference type="Proteomes" id="UP001589575">
    <property type="component" value="Unassembled WGS sequence"/>
</dbReference>
<comment type="caution">
    <text evidence="1">The sequence shown here is derived from an EMBL/GenBank/DDBJ whole genome shotgun (WGS) entry which is preliminary data.</text>
</comment>
<accession>A0ABV5FU52</accession>
<dbReference type="EMBL" id="JBHMFI010000001">
    <property type="protein sequence ID" value="MFB9070165.1"/>
    <property type="molecule type" value="Genomic_DNA"/>
</dbReference>
<reference evidence="1 2" key="1">
    <citation type="submission" date="2024-09" db="EMBL/GenBank/DDBJ databases">
        <authorList>
            <person name="Sun Q."/>
            <person name="Mori K."/>
        </authorList>
    </citation>
    <scope>NUCLEOTIDE SEQUENCE [LARGE SCALE GENOMIC DNA]</scope>
    <source>
        <strain evidence="1 2">CCM 7609</strain>
    </source>
</reference>
<evidence type="ECO:0000313" key="1">
    <source>
        <dbReference type="EMBL" id="MFB9070165.1"/>
    </source>
</evidence>
<proteinExistence type="predicted"/>
<keyword evidence="2" id="KW-1185">Reference proteome</keyword>
<sequence>MVARGRPRVRSEVSWFSVMAPPLTSRKIVHQVVHDPLHWHPVSFSLPSCE</sequence>
<name>A0ABV5FU52_9MICC</name>